<dbReference type="Gene3D" id="2.60.40.1470">
    <property type="entry name" value="ApaG domain"/>
    <property type="match status" value="1"/>
</dbReference>
<dbReference type="Pfam" id="PF04379">
    <property type="entry name" value="DUF525"/>
    <property type="match status" value="1"/>
</dbReference>
<dbReference type="HAMAP" id="MF_00791">
    <property type="entry name" value="ApaG"/>
    <property type="match status" value="1"/>
</dbReference>
<feature type="domain" description="ApaG" evidence="3">
    <location>
        <begin position="3"/>
        <end position="127"/>
    </location>
</feature>
<dbReference type="PANTHER" id="PTHR14289">
    <property type="entry name" value="F-BOX ONLY PROTEIN 3"/>
    <property type="match status" value="1"/>
</dbReference>
<dbReference type="PANTHER" id="PTHR14289:SF16">
    <property type="entry name" value="POLYMERASE DELTA-INTERACTING PROTEIN 2"/>
    <property type="match status" value="1"/>
</dbReference>
<protein>
    <recommendedName>
        <fullName evidence="1 2">Protein ApaG</fullName>
    </recommendedName>
</protein>
<dbReference type="InterPro" id="IPR007474">
    <property type="entry name" value="ApaG_domain"/>
</dbReference>
<comment type="caution">
    <text evidence="4">The sequence shown here is derived from an EMBL/GenBank/DDBJ whole genome shotgun (WGS) entry which is preliminary data.</text>
</comment>
<accession>A0ABU1JYA3</accession>
<sequence length="130" mass="14765">MYTAETRAIEVSVEPVYLEDESSPDEHHYVWAYTVRITNRGLERVQLRNRYWRITDDFGRVQEVRGKGVVGVEPVIEPGKDFQYTSGAPIATPSGIMVGTYEMETPGGERFDVAIPAFSLDSPHRTMRLN</sequence>
<reference evidence="4 5" key="1">
    <citation type="submission" date="2023-07" db="EMBL/GenBank/DDBJ databases">
        <title>Sorghum-associated microbial communities from plants grown in Nebraska, USA.</title>
        <authorList>
            <person name="Schachtman D."/>
        </authorList>
    </citation>
    <scope>NUCLEOTIDE SEQUENCE [LARGE SCALE GENOMIC DNA]</scope>
    <source>
        <strain evidence="4 5">584</strain>
    </source>
</reference>
<keyword evidence="5" id="KW-1185">Reference proteome</keyword>
<dbReference type="InterPro" id="IPR036767">
    <property type="entry name" value="ApaG_sf"/>
</dbReference>
<dbReference type="Proteomes" id="UP001262410">
    <property type="component" value="Unassembled WGS sequence"/>
</dbReference>
<evidence type="ECO:0000259" key="3">
    <source>
        <dbReference type="PROSITE" id="PS51087"/>
    </source>
</evidence>
<dbReference type="InterPro" id="IPR023065">
    <property type="entry name" value="Uncharacterised_ApaG"/>
</dbReference>
<dbReference type="PROSITE" id="PS51087">
    <property type="entry name" value="APAG"/>
    <property type="match status" value="1"/>
</dbReference>
<dbReference type="NCBIfam" id="NF003967">
    <property type="entry name" value="PRK05461.1"/>
    <property type="match status" value="1"/>
</dbReference>
<dbReference type="EMBL" id="JAVDPW010000013">
    <property type="protein sequence ID" value="MDR6293605.1"/>
    <property type="molecule type" value="Genomic_DNA"/>
</dbReference>
<name>A0ABU1JYA3_9PROT</name>
<evidence type="ECO:0000256" key="1">
    <source>
        <dbReference type="ARBA" id="ARBA00017693"/>
    </source>
</evidence>
<proteinExistence type="inferred from homology"/>
<gene>
    <name evidence="2" type="primary">apaG</name>
    <name evidence="4" type="ORF">E9232_006156</name>
</gene>
<organism evidence="4 5">
    <name type="scientific">Inquilinus ginsengisoli</name>
    <dbReference type="NCBI Taxonomy" id="363840"/>
    <lineage>
        <taxon>Bacteria</taxon>
        <taxon>Pseudomonadati</taxon>
        <taxon>Pseudomonadota</taxon>
        <taxon>Alphaproteobacteria</taxon>
        <taxon>Rhodospirillales</taxon>
        <taxon>Rhodospirillaceae</taxon>
        <taxon>Inquilinus</taxon>
    </lineage>
</organism>
<dbReference type="RefSeq" id="WP_309800715.1">
    <property type="nucleotide sequence ID" value="NZ_JAVDPW010000013.1"/>
</dbReference>
<evidence type="ECO:0000313" key="4">
    <source>
        <dbReference type="EMBL" id="MDR6293605.1"/>
    </source>
</evidence>
<evidence type="ECO:0000313" key="5">
    <source>
        <dbReference type="Proteomes" id="UP001262410"/>
    </source>
</evidence>
<dbReference type="SUPFAM" id="SSF110069">
    <property type="entry name" value="ApaG-like"/>
    <property type="match status" value="1"/>
</dbReference>
<evidence type="ECO:0000256" key="2">
    <source>
        <dbReference type="HAMAP-Rule" id="MF_00791"/>
    </source>
</evidence>